<dbReference type="GO" id="GO:0098609">
    <property type="term" value="P:cell-cell adhesion"/>
    <property type="evidence" value="ECO:0007669"/>
    <property type="project" value="TreeGrafter"/>
</dbReference>
<dbReference type="PANTHER" id="PTHR46938">
    <property type="entry name" value="DISCOIDIN-1 SUBUNIT A-RELATED-RELATED"/>
    <property type="match status" value="1"/>
</dbReference>
<dbReference type="EMBL" id="FZQB01000020">
    <property type="protein sequence ID" value="SNT76481.1"/>
    <property type="molecule type" value="Genomic_DNA"/>
</dbReference>
<dbReference type="RefSeq" id="WP_089345791.1">
    <property type="nucleotide sequence ID" value="NZ_CP067129.1"/>
</dbReference>
<organism evidence="2 3">
    <name type="scientific">Paracoccus seriniphilus</name>
    <dbReference type="NCBI Taxonomy" id="184748"/>
    <lineage>
        <taxon>Bacteria</taxon>
        <taxon>Pseudomonadati</taxon>
        <taxon>Pseudomonadota</taxon>
        <taxon>Alphaproteobacteria</taxon>
        <taxon>Rhodobacterales</taxon>
        <taxon>Paracoccaceae</taxon>
        <taxon>Paracoccus</taxon>
    </lineage>
</organism>
<dbReference type="InterPro" id="IPR019019">
    <property type="entry name" value="H-type_lectin_domain"/>
</dbReference>
<dbReference type="SUPFAM" id="SSF141086">
    <property type="entry name" value="Agglutinin HPA-like"/>
    <property type="match status" value="1"/>
</dbReference>
<feature type="domain" description="H-type lectin" evidence="1">
    <location>
        <begin position="39"/>
        <end position="104"/>
    </location>
</feature>
<reference evidence="2 3" key="1">
    <citation type="submission" date="2017-07" db="EMBL/GenBank/DDBJ databases">
        <authorList>
            <person name="Sun Z.S."/>
            <person name="Albrecht U."/>
            <person name="Echele G."/>
            <person name="Lee C.C."/>
        </authorList>
    </citation>
    <scope>NUCLEOTIDE SEQUENCE [LARGE SCALE GENOMIC DNA]</scope>
    <source>
        <strain evidence="2 3">DSM 14827</strain>
    </source>
</reference>
<dbReference type="InterPro" id="IPR052487">
    <property type="entry name" value="Galactose-binding_lectin"/>
</dbReference>
<gene>
    <name evidence="2" type="ORF">SAMN05444959_12049</name>
</gene>
<dbReference type="GO" id="GO:0030247">
    <property type="term" value="F:polysaccharide binding"/>
    <property type="evidence" value="ECO:0007669"/>
    <property type="project" value="TreeGrafter"/>
</dbReference>
<evidence type="ECO:0000313" key="2">
    <source>
        <dbReference type="EMBL" id="SNT76481.1"/>
    </source>
</evidence>
<dbReference type="GO" id="GO:0046871">
    <property type="term" value="F:N-acetylgalactosamine binding"/>
    <property type="evidence" value="ECO:0007669"/>
    <property type="project" value="TreeGrafter"/>
</dbReference>
<dbReference type="GO" id="GO:0009986">
    <property type="term" value="C:cell surface"/>
    <property type="evidence" value="ECO:0007669"/>
    <property type="project" value="TreeGrafter"/>
</dbReference>
<dbReference type="GO" id="GO:0098636">
    <property type="term" value="C:protein complex involved in cell adhesion"/>
    <property type="evidence" value="ECO:0007669"/>
    <property type="project" value="TreeGrafter"/>
</dbReference>
<dbReference type="Proteomes" id="UP000198307">
    <property type="component" value="Unassembled WGS sequence"/>
</dbReference>
<name>A0A239Q1Q7_9RHOB</name>
<keyword evidence="2" id="KW-0430">Lectin</keyword>
<keyword evidence="3" id="KW-1185">Reference proteome</keyword>
<dbReference type="GO" id="GO:0045335">
    <property type="term" value="C:phagocytic vesicle"/>
    <property type="evidence" value="ECO:0007669"/>
    <property type="project" value="TreeGrafter"/>
</dbReference>
<dbReference type="GO" id="GO:0070492">
    <property type="term" value="F:oligosaccharide binding"/>
    <property type="evidence" value="ECO:0007669"/>
    <property type="project" value="TreeGrafter"/>
</dbReference>
<dbReference type="Pfam" id="PF09458">
    <property type="entry name" value="H_lectin"/>
    <property type="match status" value="1"/>
</dbReference>
<evidence type="ECO:0000259" key="1">
    <source>
        <dbReference type="Pfam" id="PF09458"/>
    </source>
</evidence>
<proteinExistence type="predicted"/>
<dbReference type="Gene3D" id="2.60.40.2080">
    <property type="match status" value="1"/>
</dbReference>
<accession>A0A239Q1Q7</accession>
<sequence>MQLFSHSAVAVMQGSVLMFSAFQDDGPMWTDTGPRAERRQISFEKPFLAPPVVHVSCGMWDIDGRQNQRADISAENVTTTGFEIVFRTWGDTRVARIRAEWLAIGAMRHEDDFDL</sequence>
<dbReference type="InterPro" id="IPR037221">
    <property type="entry name" value="H-type_lectin_dom_sf"/>
</dbReference>
<dbReference type="AlphaFoldDB" id="A0A239Q1Q7"/>
<dbReference type="OrthoDB" id="7658568at2"/>
<protein>
    <submittedName>
        <fullName evidence="2">H-type lectin domain-containing protein</fullName>
    </submittedName>
</protein>
<evidence type="ECO:0000313" key="3">
    <source>
        <dbReference type="Proteomes" id="UP000198307"/>
    </source>
</evidence>